<sequence length="129" mass="14474">MGCAPGNSPSSTGEHRLLHATCYMLPSYMIDSDNFSLPHSPACPPLLWTFFAALMHLDQSGEFWLPLSPLTAWPTRVAPGYVSTSHLPARMFPGPTCSPNDRKGEKLPTQRRRTKEGDHQIINRRCVRR</sequence>
<dbReference type="EMBL" id="DS268110">
    <property type="protein sequence ID" value="KMM67521.1"/>
    <property type="molecule type" value="Genomic_DNA"/>
</dbReference>
<reference evidence="3" key="2">
    <citation type="journal article" date="2009" name="Genome Res.">
        <title>Comparative genomic analyses of the human fungal pathogens Coccidioides and their relatives.</title>
        <authorList>
            <person name="Sharpton T.J."/>
            <person name="Stajich J.E."/>
            <person name="Rounsley S.D."/>
            <person name="Gardner M.J."/>
            <person name="Wortman J.R."/>
            <person name="Jordar V.S."/>
            <person name="Maiti R."/>
            <person name="Kodira C.D."/>
            <person name="Neafsey D.E."/>
            <person name="Zeng Q."/>
            <person name="Hung C.-Y."/>
            <person name="McMahan C."/>
            <person name="Muszewska A."/>
            <person name="Grynberg M."/>
            <person name="Mandel M.A."/>
            <person name="Kellner E.M."/>
            <person name="Barker B.M."/>
            <person name="Galgiani J.N."/>
            <person name="Orbach M.J."/>
            <person name="Kirkland T.N."/>
            <person name="Cole G.T."/>
            <person name="Henn M.R."/>
            <person name="Birren B.W."/>
            <person name="Taylor J.W."/>
        </authorList>
    </citation>
    <scope>NUCLEOTIDE SEQUENCE [LARGE SCALE GENOMIC DNA]</scope>
    <source>
        <strain evidence="3">RMSCC 3488</strain>
    </source>
</reference>
<gene>
    <name evidence="2" type="ORF">CPAG_03855</name>
</gene>
<accession>A0A0J6F3N4</accession>
<dbReference type="VEuPathDB" id="FungiDB:CPAG_03855"/>
<evidence type="ECO:0000256" key="1">
    <source>
        <dbReference type="SAM" id="MobiDB-lite"/>
    </source>
</evidence>
<dbReference type="AlphaFoldDB" id="A0A0J6F3N4"/>
<name>A0A0J6F3N4_COCPO</name>
<dbReference type="Proteomes" id="UP000054567">
    <property type="component" value="Unassembled WGS sequence"/>
</dbReference>
<reference evidence="3" key="3">
    <citation type="journal article" date="2010" name="Genome Res.">
        <title>Population genomic sequencing of Coccidioides fungi reveals recent hybridization and transposon control.</title>
        <authorList>
            <person name="Neafsey D.E."/>
            <person name="Barker B.M."/>
            <person name="Sharpton T.J."/>
            <person name="Stajich J.E."/>
            <person name="Park D.J."/>
            <person name="Whiston E."/>
            <person name="Hung C.-Y."/>
            <person name="McMahan C."/>
            <person name="White J."/>
            <person name="Sykes S."/>
            <person name="Heiman D."/>
            <person name="Young S."/>
            <person name="Zeng Q."/>
            <person name="Abouelleil A."/>
            <person name="Aftuck L."/>
            <person name="Bessette D."/>
            <person name="Brown A."/>
            <person name="FitzGerald M."/>
            <person name="Lui A."/>
            <person name="Macdonald J.P."/>
            <person name="Priest M."/>
            <person name="Orbach M.J."/>
            <person name="Galgiani J.N."/>
            <person name="Kirkland T.N."/>
            <person name="Cole G.T."/>
            <person name="Birren B.W."/>
            <person name="Henn M.R."/>
            <person name="Taylor J.W."/>
            <person name="Rounsley S.D."/>
        </authorList>
    </citation>
    <scope>NUCLEOTIDE SEQUENCE [LARGE SCALE GENOMIC DNA]</scope>
    <source>
        <strain evidence="3">RMSCC 3488</strain>
    </source>
</reference>
<evidence type="ECO:0000313" key="3">
    <source>
        <dbReference type="Proteomes" id="UP000054567"/>
    </source>
</evidence>
<reference evidence="2 3" key="1">
    <citation type="submission" date="2007-06" db="EMBL/GenBank/DDBJ databases">
        <title>The Genome Sequence of Coccidioides posadasii RMSCC_3488.</title>
        <authorList>
            <consortium name="Coccidioides Genome Resources Consortium"/>
            <consortium name="The Broad Institute Genome Sequencing Platform"/>
            <person name="Henn M.R."/>
            <person name="Sykes S."/>
            <person name="Young S."/>
            <person name="Jaffe D."/>
            <person name="Berlin A."/>
            <person name="Alvarez P."/>
            <person name="Butler J."/>
            <person name="Gnerre S."/>
            <person name="Grabherr M."/>
            <person name="Mauceli E."/>
            <person name="Brockman W."/>
            <person name="Kodira C."/>
            <person name="Alvarado L."/>
            <person name="Zeng Q."/>
            <person name="Crawford M."/>
            <person name="Antoine C."/>
            <person name="Devon K."/>
            <person name="Galgiani J."/>
            <person name="Orsborn K."/>
            <person name="Lewis M.L."/>
            <person name="Nusbaum C."/>
            <person name="Galagan J."/>
            <person name="Birren B."/>
        </authorList>
    </citation>
    <scope>NUCLEOTIDE SEQUENCE [LARGE SCALE GENOMIC DNA]</scope>
    <source>
        <strain evidence="2 3">RMSCC 3488</strain>
    </source>
</reference>
<proteinExistence type="predicted"/>
<organism evidence="2 3">
    <name type="scientific">Coccidioides posadasii RMSCC 3488</name>
    <dbReference type="NCBI Taxonomy" id="454284"/>
    <lineage>
        <taxon>Eukaryota</taxon>
        <taxon>Fungi</taxon>
        <taxon>Dikarya</taxon>
        <taxon>Ascomycota</taxon>
        <taxon>Pezizomycotina</taxon>
        <taxon>Eurotiomycetes</taxon>
        <taxon>Eurotiomycetidae</taxon>
        <taxon>Onygenales</taxon>
        <taxon>Onygenaceae</taxon>
        <taxon>Coccidioides</taxon>
    </lineage>
</organism>
<evidence type="ECO:0000313" key="2">
    <source>
        <dbReference type="EMBL" id="KMM67521.1"/>
    </source>
</evidence>
<protein>
    <submittedName>
        <fullName evidence="2">Uncharacterized protein</fullName>
    </submittedName>
</protein>
<feature type="region of interest" description="Disordered" evidence="1">
    <location>
        <begin position="92"/>
        <end position="117"/>
    </location>
</feature>